<dbReference type="Gene3D" id="3.50.50.60">
    <property type="entry name" value="FAD/NAD(P)-binding domain"/>
    <property type="match status" value="1"/>
</dbReference>
<dbReference type="GO" id="GO:0050660">
    <property type="term" value="F:flavin adenine dinucleotide binding"/>
    <property type="evidence" value="ECO:0007669"/>
    <property type="project" value="InterPro"/>
</dbReference>
<reference evidence="8" key="1">
    <citation type="journal article" date="2023" name="G3 (Bethesda)">
        <title>Whole genome assemblies of Zophobas morio and Tenebrio molitor.</title>
        <authorList>
            <person name="Kaur S."/>
            <person name="Stinson S.A."/>
            <person name="diCenzo G.C."/>
        </authorList>
    </citation>
    <scope>NUCLEOTIDE SEQUENCE</scope>
    <source>
        <strain evidence="8">QUZm001</strain>
    </source>
</reference>
<dbReference type="PANTHER" id="PTHR11552">
    <property type="entry name" value="GLUCOSE-METHANOL-CHOLINE GMC OXIDOREDUCTASE"/>
    <property type="match status" value="1"/>
</dbReference>
<keyword evidence="9" id="KW-1185">Reference proteome</keyword>
<dbReference type="Pfam" id="PF00732">
    <property type="entry name" value="GMC_oxred_N"/>
    <property type="match status" value="1"/>
</dbReference>
<dbReference type="PROSITE" id="PS00623">
    <property type="entry name" value="GMC_OXRED_1"/>
    <property type="match status" value="1"/>
</dbReference>
<dbReference type="PANTHER" id="PTHR11552:SF158">
    <property type="entry name" value="GH23626P-RELATED"/>
    <property type="match status" value="1"/>
</dbReference>
<feature type="active site" description="Proton acceptor" evidence="2">
    <location>
        <position position="586"/>
    </location>
</feature>
<dbReference type="SUPFAM" id="SSF54373">
    <property type="entry name" value="FAD-linked reductases, C-terminal domain"/>
    <property type="match status" value="1"/>
</dbReference>
<evidence type="ECO:0000256" key="5">
    <source>
        <dbReference type="SAM" id="SignalP"/>
    </source>
</evidence>
<feature type="active site" description="Proton donor" evidence="2">
    <location>
        <position position="543"/>
    </location>
</feature>
<dbReference type="InterPro" id="IPR007867">
    <property type="entry name" value="GMC_OxRtase_C"/>
</dbReference>
<dbReference type="GO" id="GO:0016614">
    <property type="term" value="F:oxidoreductase activity, acting on CH-OH group of donors"/>
    <property type="evidence" value="ECO:0007669"/>
    <property type="project" value="InterPro"/>
</dbReference>
<feature type="domain" description="Glucose-methanol-choline oxidoreductase N-terminal" evidence="6">
    <location>
        <begin position="142"/>
        <end position="165"/>
    </location>
</feature>
<dbReference type="PIRSF" id="PIRSF000137">
    <property type="entry name" value="Alcohol_oxidase"/>
    <property type="match status" value="1"/>
</dbReference>
<evidence type="ECO:0000256" key="1">
    <source>
        <dbReference type="ARBA" id="ARBA00010790"/>
    </source>
</evidence>
<comment type="cofactor">
    <cofactor evidence="3">
        <name>FAD</name>
        <dbReference type="ChEBI" id="CHEBI:57692"/>
    </cofactor>
</comment>
<dbReference type="InterPro" id="IPR012132">
    <property type="entry name" value="GMC_OxRdtase"/>
</dbReference>
<dbReference type="InterPro" id="IPR000172">
    <property type="entry name" value="GMC_OxRdtase_N"/>
</dbReference>
<accession>A0AA38IHE4</accession>
<dbReference type="PROSITE" id="PS00624">
    <property type="entry name" value="GMC_OXRED_2"/>
    <property type="match status" value="1"/>
</dbReference>
<dbReference type="AlphaFoldDB" id="A0AA38IHE4"/>
<dbReference type="Gene3D" id="3.30.560.10">
    <property type="entry name" value="Glucose Oxidase, domain 3"/>
    <property type="match status" value="1"/>
</dbReference>
<name>A0AA38IHE4_9CUCU</name>
<evidence type="ECO:0000259" key="7">
    <source>
        <dbReference type="PROSITE" id="PS00624"/>
    </source>
</evidence>
<feature type="chain" id="PRO_5041255451" description="Glucose-methanol-choline oxidoreductase N-terminal domain-containing protein" evidence="5">
    <location>
        <begin position="19"/>
        <end position="608"/>
    </location>
</feature>
<comment type="caution">
    <text evidence="8">The sequence shown here is derived from an EMBL/GenBank/DDBJ whole genome shotgun (WGS) entry which is preliminary data.</text>
</comment>
<dbReference type="InterPro" id="IPR036188">
    <property type="entry name" value="FAD/NAD-bd_sf"/>
</dbReference>
<evidence type="ECO:0000313" key="9">
    <source>
        <dbReference type="Proteomes" id="UP001168821"/>
    </source>
</evidence>
<dbReference type="Proteomes" id="UP001168821">
    <property type="component" value="Unassembled WGS sequence"/>
</dbReference>
<comment type="similarity">
    <text evidence="1 4">Belongs to the GMC oxidoreductase family.</text>
</comment>
<evidence type="ECO:0000256" key="4">
    <source>
        <dbReference type="RuleBase" id="RU003968"/>
    </source>
</evidence>
<feature type="domain" description="Glucose-methanol-choline oxidoreductase N-terminal" evidence="7">
    <location>
        <begin position="316"/>
        <end position="330"/>
    </location>
</feature>
<keyword evidence="5" id="KW-0732">Signal</keyword>
<evidence type="ECO:0000313" key="8">
    <source>
        <dbReference type="EMBL" id="KAJ3658003.1"/>
    </source>
</evidence>
<feature type="binding site" evidence="3">
    <location>
        <position position="279"/>
    </location>
    <ligand>
        <name>FAD</name>
        <dbReference type="ChEBI" id="CHEBI:57692"/>
    </ligand>
</feature>
<keyword evidence="3 4" id="KW-0274">FAD</keyword>
<proteinExistence type="inferred from homology"/>
<keyword evidence="4" id="KW-0285">Flavoprotein</keyword>
<dbReference type="EMBL" id="JALNTZ010000003">
    <property type="protein sequence ID" value="KAJ3658003.1"/>
    <property type="molecule type" value="Genomic_DNA"/>
</dbReference>
<evidence type="ECO:0000256" key="3">
    <source>
        <dbReference type="PIRSR" id="PIRSR000137-2"/>
    </source>
</evidence>
<gene>
    <name evidence="8" type="ORF">Zmor_009771</name>
</gene>
<organism evidence="8 9">
    <name type="scientific">Zophobas morio</name>
    <dbReference type="NCBI Taxonomy" id="2755281"/>
    <lineage>
        <taxon>Eukaryota</taxon>
        <taxon>Metazoa</taxon>
        <taxon>Ecdysozoa</taxon>
        <taxon>Arthropoda</taxon>
        <taxon>Hexapoda</taxon>
        <taxon>Insecta</taxon>
        <taxon>Pterygota</taxon>
        <taxon>Neoptera</taxon>
        <taxon>Endopterygota</taxon>
        <taxon>Coleoptera</taxon>
        <taxon>Polyphaga</taxon>
        <taxon>Cucujiformia</taxon>
        <taxon>Tenebrionidae</taxon>
        <taxon>Zophobas</taxon>
    </lineage>
</organism>
<evidence type="ECO:0000256" key="2">
    <source>
        <dbReference type="PIRSR" id="PIRSR000137-1"/>
    </source>
</evidence>
<feature type="signal peptide" evidence="5">
    <location>
        <begin position="1"/>
        <end position="18"/>
    </location>
</feature>
<protein>
    <recommendedName>
        <fullName evidence="6 7">Glucose-methanol-choline oxidoreductase N-terminal domain-containing protein</fullName>
    </recommendedName>
</protein>
<dbReference type="SUPFAM" id="SSF51905">
    <property type="entry name" value="FAD/NAD(P)-binding domain"/>
    <property type="match status" value="1"/>
</dbReference>
<sequence length="608" mass="67709">MNSLFTVIIYLLLNVVNSSITTTYYKRLIDRRIREAMTYKLPKNNEQFRKGIESNDIQNYGEYDFVIVGAGSAGSVLATRLSEIANFNTLLLEAGDEEDDFNQIPAMMIYNQLSRKNWGYYSTPQKYSCLGMNNQQCVVPRGKLVGGSSSINSMMYIRGSCKDYDKWSDLGNHGWSCDDVLPYFKKSENSQIHGDNGYHGIGGFWNVEYSLPPSDLFENIIAANSGINQSIIDYNGINPFGSNQLQFSIKHGKRQSLAKAFLENARARSNLKLVTNVLVTKAIIGPQSNVTRGVEFVTQNTKFRVLAKKEVIVSAGAINTPQILMLSGIGPKKHLEEMGIPVIADLPVGKNLIEHPFLPLVLHTNYTIQDTTMEKKIDLYLRGLGPLTRPAGMIGVALINTRNGVEEVPTIEILFGEPNPDLSVFAKMFNLKETTAAFLTEIIHPKSDITISLLLLNPKSRGRVFLKSNSPTDFPNIDLNMLSKREDANSLIEAMGYVSKIVQTDGFKKINATLLDIKMCNNVNDIKRKLECLIRQMTTTCYHPCGTAAMGPDRKKFVVDDKLKVHGIRNLRVVDASIFPLPVSGHTNAATVMVAEKAADVIKKMYEK</sequence>
<dbReference type="Pfam" id="PF05199">
    <property type="entry name" value="GMC_oxred_C"/>
    <property type="match status" value="1"/>
</dbReference>
<evidence type="ECO:0000259" key="6">
    <source>
        <dbReference type="PROSITE" id="PS00623"/>
    </source>
</evidence>